<dbReference type="EMBL" id="CH476597">
    <property type="protein sequence ID" value="EAU36799.1"/>
    <property type="molecule type" value="Genomic_DNA"/>
</dbReference>
<keyword evidence="4" id="KW-0436">Ligase</keyword>
<feature type="region of interest" description="Disordered" evidence="10">
    <location>
        <begin position="264"/>
        <end position="283"/>
    </location>
</feature>
<evidence type="ECO:0000256" key="3">
    <source>
        <dbReference type="ARBA" id="ARBA00022555"/>
    </source>
</evidence>
<dbReference type="VEuPathDB" id="FungiDB:ATEG_03525"/>
<dbReference type="InterPro" id="IPR050058">
    <property type="entry name" value="Ala-tRNA_ligase"/>
</dbReference>
<dbReference type="PROSITE" id="PS50860">
    <property type="entry name" value="AA_TRNA_LIGASE_II_ALA"/>
    <property type="match status" value="1"/>
</dbReference>
<keyword evidence="3" id="KW-0820">tRNA-binding</keyword>
<dbReference type="HOGENOM" id="CLU_918206_0_0_1"/>
<dbReference type="EC" id="6.1.1.7" evidence="2"/>
<dbReference type="GO" id="GO:0005739">
    <property type="term" value="C:mitochondrion"/>
    <property type="evidence" value="ECO:0007669"/>
    <property type="project" value="TreeGrafter"/>
</dbReference>
<proteinExistence type="inferred from homology"/>
<keyword evidence="7" id="KW-0694">RNA-binding</keyword>
<evidence type="ECO:0000256" key="5">
    <source>
        <dbReference type="ARBA" id="ARBA00022741"/>
    </source>
</evidence>
<dbReference type="GO" id="GO:0006419">
    <property type="term" value="P:alanyl-tRNA aminoacylation"/>
    <property type="evidence" value="ECO:0007669"/>
    <property type="project" value="InterPro"/>
</dbReference>
<evidence type="ECO:0000256" key="2">
    <source>
        <dbReference type="ARBA" id="ARBA00013168"/>
    </source>
</evidence>
<dbReference type="OrthoDB" id="4524175at2759"/>
<name>Q0CS09_ASPTN</name>
<gene>
    <name evidence="12" type="ORF">ATEG_03525</name>
</gene>
<keyword evidence="9" id="KW-0030">Aminoacyl-tRNA synthetase</keyword>
<dbReference type="Gene3D" id="3.30.980.10">
    <property type="entry name" value="Threonyl-trna Synthetase, Chain A, domain 2"/>
    <property type="match status" value="1"/>
</dbReference>
<evidence type="ECO:0000256" key="9">
    <source>
        <dbReference type="ARBA" id="ARBA00023146"/>
    </source>
</evidence>
<keyword evidence="6" id="KW-0067">ATP-binding</keyword>
<dbReference type="GO" id="GO:0005524">
    <property type="term" value="F:ATP binding"/>
    <property type="evidence" value="ECO:0007669"/>
    <property type="project" value="UniProtKB-KW"/>
</dbReference>
<comment type="similarity">
    <text evidence="1">Belongs to the class-II aminoacyl-tRNA synthetase family.</text>
</comment>
<dbReference type="eggNOG" id="KOG0188">
    <property type="taxonomic scope" value="Eukaryota"/>
</dbReference>
<dbReference type="SUPFAM" id="SSF55186">
    <property type="entry name" value="ThrRS/AlaRS common domain"/>
    <property type="match status" value="1"/>
</dbReference>
<evidence type="ECO:0000313" key="13">
    <source>
        <dbReference type="Proteomes" id="UP000007963"/>
    </source>
</evidence>
<evidence type="ECO:0000256" key="7">
    <source>
        <dbReference type="ARBA" id="ARBA00022884"/>
    </source>
</evidence>
<evidence type="ECO:0000313" key="12">
    <source>
        <dbReference type="EMBL" id="EAU36799.1"/>
    </source>
</evidence>
<dbReference type="RefSeq" id="XP_001212703.1">
    <property type="nucleotide sequence ID" value="XM_001212703.1"/>
</dbReference>
<evidence type="ECO:0000256" key="8">
    <source>
        <dbReference type="ARBA" id="ARBA00022917"/>
    </source>
</evidence>
<dbReference type="Gene3D" id="3.30.54.20">
    <property type="match status" value="1"/>
</dbReference>
<evidence type="ECO:0000256" key="10">
    <source>
        <dbReference type="SAM" id="MobiDB-lite"/>
    </source>
</evidence>
<evidence type="ECO:0000256" key="1">
    <source>
        <dbReference type="ARBA" id="ARBA00008226"/>
    </source>
</evidence>
<accession>Q0CS09</accession>
<dbReference type="AlphaFoldDB" id="Q0CS09"/>
<dbReference type="GO" id="GO:0000049">
    <property type="term" value="F:tRNA binding"/>
    <property type="evidence" value="ECO:0007669"/>
    <property type="project" value="UniProtKB-KW"/>
</dbReference>
<dbReference type="InterPro" id="IPR018163">
    <property type="entry name" value="Thr/Ala-tRNA-synth_IIc_edit"/>
</dbReference>
<evidence type="ECO:0000259" key="11">
    <source>
        <dbReference type="PROSITE" id="PS50860"/>
    </source>
</evidence>
<reference evidence="13" key="1">
    <citation type="submission" date="2005-09" db="EMBL/GenBank/DDBJ databases">
        <title>Annotation of the Aspergillus terreus NIH2624 genome.</title>
        <authorList>
            <person name="Birren B.W."/>
            <person name="Lander E.S."/>
            <person name="Galagan J.E."/>
            <person name="Nusbaum C."/>
            <person name="Devon K."/>
            <person name="Henn M."/>
            <person name="Ma L.-J."/>
            <person name="Jaffe D.B."/>
            <person name="Butler J."/>
            <person name="Alvarez P."/>
            <person name="Gnerre S."/>
            <person name="Grabherr M."/>
            <person name="Kleber M."/>
            <person name="Mauceli E.W."/>
            <person name="Brockman W."/>
            <person name="Rounsley S."/>
            <person name="Young S.K."/>
            <person name="LaButti K."/>
            <person name="Pushparaj V."/>
            <person name="DeCaprio D."/>
            <person name="Crawford M."/>
            <person name="Koehrsen M."/>
            <person name="Engels R."/>
            <person name="Montgomery P."/>
            <person name="Pearson M."/>
            <person name="Howarth C."/>
            <person name="Larson L."/>
            <person name="Luoma S."/>
            <person name="White J."/>
            <person name="Alvarado L."/>
            <person name="Kodira C.D."/>
            <person name="Zeng Q."/>
            <person name="Oleary S."/>
            <person name="Yandava C."/>
            <person name="Denning D.W."/>
            <person name="Nierman W.C."/>
            <person name="Milne T."/>
            <person name="Madden K."/>
        </authorList>
    </citation>
    <scope>NUCLEOTIDE SEQUENCE [LARGE SCALE GENOMIC DNA]</scope>
    <source>
        <strain evidence="13">NIH 2624 / FGSC A1156</strain>
    </source>
</reference>
<dbReference type="PANTHER" id="PTHR11777:SF9">
    <property type="entry name" value="ALANINE--TRNA LIGASE, CYTOPLASMIC"/>
    <property type="match status" value="1"/>
</dbReference>
<feature type="domain" description="Alanyl-transfer RNA synthetases family profile" evidence="11">
    <location>
        <begin position="1"/>
        <end position="151"/>
    </location>
</feature>
<organism evidence="12 13">
    <name type="scientific">Aspergillus terreus (strain NIH 2624 / FGSC A1156)</name>
    <dbReference type="NCBI Taxonomy" id="341663"/>
    <lineage>
        <taxon>Eukaryota</taxon>
        <taxon>Fungi</taxon>
        <taxon>Dikarya</taxon>
        <taxon>Ascomycota</taxon>
        <taxon>Pezizomycotina</taxon>
        <taxon>Eurotiomycetes</taxon>
        <taxon>Eurotiomycetidae</taxon>
        <taxon>Eurotiales</taxon>
        <taxon>Aspergillaceae</taxon>
        <taxon>Aspergillus</taxon>
        <taxon>Aspergillus subgen. Circumdati</taxon>
    </lineage>
</organism>
<dbReference type="FunFam" id="3.30.980.10:FF:000004">
    <property type="entry name" value="Alanine--tRNA ligase, cytoplasmic"/>
    <property type="match status" value="1"/>
</dbReference>
<dbReference type="GeneID" id="4317964"/>
<evidence type="ECO:0000256" key="6">
    <source>
        <dbReference type="ARBA" id="ARBA00022840"/>
    </source>
</evidence>
<evidence type="ECO:0000256" key="4">
    <source>
        <dbReference type="ARBA" id="ARBA00022598"/>
    </source>
</evidence>
<sequence length="303" mass="33448">MNHTGTHILNFALREVLGKDVKQKGSLVAPEKLRFDFSFKASLTEKDIERVQQISYKYIQDDQQVFVSDVALEKARQIEGVQAVSGETYPDPTRVVSIGVSVDTLVDNVSNKDWWNYSIEFCGGTHVQAELATTAVSILDRRALSRRLEEITKEMLKEQKASLKVQVDAALTLVETAIKQDPASSSFVVQLPGTDCSAKVISEAIKQVSSRHHDKSTYFIGLDGPAGRVAHGCFVSQGHVEWPGGHRVGSACCEDCGRESRWKGGHQYGERNGDDQSRGWDRGCKVVPRTSENLISGNDLPLD</sequence>
<dbReference type="Proteomes" id="UP000007963">
    <property type="component" value="Unassembled WGS sequence"/>
</dbReference>
<keyword evidence="5" id="KW-0547">Nucleotide-binding</keyword>
<dbReference type="PANTHER" id="PTHR11777">
    <property type="entry name" value="ALANYL-TRNA SYNTHETASE"/>
    <property type="match status" value="1"/>
</dbReference>
<protein>
    <recommendedName>
        <fullName evidence="2">alanine--tRNA ligase</fullName>
        <ecNumber evidence="2">6.1.1.7</ecNumber>
    </recommendedName>
</protein>
<dbReference type="InterPro" id="IPR018165">
    <property type="entry name" value="Ala-tRNA-synth_IIc_core"/>
</dbReference>
<dbReference type="GO" id="GO:0004813">
    <property type="term" value="F:alanine-tRNA ligase activity"/>
    <property type="evidence" value="ECO:0007669"/>
    <property type="project" value="UniProtKB-EC"/>
</dbReference>
<dbReference type="GO" id="GO:0002161">
    <property type="term" value="F:aminoacyl-tRNA deacylase activity"/>
    <property type="evidence" value="ECO:0007669"/>
    <property type="project" value="TreeGrafter"/>
</dbReference>
<keyword evidence="8" id="KW-0648">Protein biosynthesis</keyword>
<dbReference type="STRING" id="341663.Q0CS09"/>